<dbReference type="InterPro" id="IPR036396">
    <property type="entry name" value="Cyt_P450_sf"/>
</dbReference>
<protein>
    <submittedName>
        <fullName evidence="3">Cytochrome P450</fullName>
    </submittedName>
</protein>
<dbReference type="EMBL" id="JBBPIX010000008">
    <property type="protein sequence ID" value="MEK6465370.1"/>
    <property type="molecule type" value="Genomic_DNA"/>
</dbReference>
<dbReference type="Proteomes" id="UP001367513">
    <property type="component" value="Unassembled WGS sequence"/>
</dbReference>
<dbReference type="PROSITE" id="PS00086">
    <property type="entry name" value="CYTOCHROME_P450"/>
    <property type="match status" value="1"/>
</dbReference>
<dbReference type="InterPro" id="IPR001128">
    <property type="entry name" value="Cyt_P450"/>
</dbReference>
<name>A0ABU9AIY1_PSEA5</name>
<evidence type="ECO:0000256" key="2">
    <source>
        <dbReference type="RuleBase" id="RU000461"/>
    </source>
</evidence>
<keyword evidence="2" id="KW-0503">Monooxygenase</keyword>
<comment type="similarity">
    <text evidence="1 2">Belongs to the cytochrome P450 family.</text>
</comment>
<dbReference type="PANTHER" id="PTHR46696">
    <property type="entry name" value="P450, PUTATIVE (EUROFUNG)-RELATED"/>
    <property type="match status" value="1"/>
</dbReference>
<dbReference type="SUPFAM" id="SSF48264">
    <property type="entry name" value="Cytochrome P450"/>
    <property type="match status" value="1"/>
</dbReference>
<organism evidence="3 4">
    <name type="scientific">Pseudonocardia alni subsp. carboxydivorans</name>
    <dbReference type="NCBI Taxonomy" id="415010"/>
    <lineage>
        <taxon>Bacteria</taxon>
        <taxon>Bacillati</taxon>
        <taxon>Actinomycetota</taxon>
        <taxon>Actinomycetes</taxon>
        <taxon>Pseudonocardiales</taxon>
        <taxon>Pseudonocardiaceae</taxon>
        <taxon>Pseudonocardia</taxon>
    </lineage>
</organism>
<evidence type="ECO:0000313" key="3">
    <source>
        <dbReference type="EMBL" id="MEK6465370.1"/>
    </source>
</evidence>
<dbReference type="PRINTS" id="PR00385">
    <property type="entry name" value="P450"/>
</dbReference>
<keyword evidence="4" id="KW-1185">Reference proteome</keyword>
<evidence type="ECO:0000256" key="1">
    <source>
        <dbReference type="ARBA" id="ARBA00010617"/>
    </source>
</evidence>
<dbReference type="Gene3D" id="1.10.630.10">
    <property type="entry name" value="Cytochrome P450"/>
    <property type="match status" value="1"/>
</dbReference>
<dbReference type="RefSeq" id="WP_346101815.1">
    <property type="nucleotide sequence ID" value="NZ_BAAAOD010000001.1"/>
</dbReference>
<dbReference type="InterPro" id="IPR002397">
    <property type="entry name" value="Cyt_P450_B"/>
</dbReference>
<keyword evidence="2" id="KW-0349">Heme</keyword>
<sequence length="411" mass="43951">MDRTTCPVAAFGRLREQGPVVAMPESPMVAASLVTRHDDVHALLLDPRFRNDPTGVPGAGDVMGPLLTGLGLPPELDHLGRGLLVRDGADHARLRRLVSRAFTVRRVAALRPRVEQLTAELLDDVAAAGADGSPVDLLPTVFRALPIAVICELVGVPVEQRGLWRELAALLVAPDPERMPDVARAVVAQIHELVAARRADPRDDLVDVLVAVHDDGDRLTADELDVLLFDLVVAGFETTSHVLSRATLALLTRPDQLATLRAEPWRWPTAVHEIVRTCGAVPVSTPRYASTDVVVGDTRIAAGESVTAGLVTANFDPRRHDRPDELDVTRDPGRGEGHLGFGQGAHYCLGAALARTELEIGLRALVTRFPALRLAEPADGPADLGFVRTGAVEVRVNPVPTRSGGAYPPPS</sequence>
<evidence type="ECO:0000313" key="4">
    <source>
        <dbReference type="Proteomes" id="UP001367513"/>
    </source>
</evidence>
<dbReference type="InterPro" id="IPR017972">
    <property type="entry name" value="Cyt_P450_CS"/>
</dbReference>
<dbReference type="PANTHER" id="PTHR46696:SF1">
    <property type="entry name" value="CYTOCHROME P450 YJIB-RELATED"/>
    <property type="match status" value="1"/>
</dbReference>
<accession>A0ABU9AIY1</accession>
<dbReference type="CDD" id="cd11029">
    <property type="entry name" value="CYP107-like"/>
    <property type="match status" value="1"/>
</dbReference>
<dbReference type="PRINTS" id="PR00359">
    <property type="entry name" value="BP450"/>
</dbReference>
<dbReference type="Pfam" id="PF00067">
    <property type="entry name" value="p450"/>
    <property type="match status" value="2"/>
</dbReference>
<keyword evidence="2" id="KW-0560">Oxidoreductase</keyword>
<proteinExistence type="inferred from homology"/>
<keyword evidence="2" id="KW-0408">Iron</keyword>
<gene>
    <name evidence="3" type="ORF">WG925_16610</name>
</gene>
<keyword evidence="2" id="KW-0479">Metal-binding</keyword>
<comment type="caution">
    <text evidence="3">The sequence shown here is derived from an EMBL/GenBank/DDBJ whole genome shotgun (WGS) entry which is preliminary data.</text>
</comment>
<reference evidence="3 4" key="1">
    <citation type="submission" date="2024-03" db="EMBL/GenBank/DDBJ databases">
        <title>Draft genome sequence of Pseudonocardia carboxydivorans JCM 14827.</title>
        <authorList>
            <person name="Duangmal K."/>
        </authorList>
    </citation>
    <scope>NUCLEOTIDE SEQUENCE [LARGE SCALE GENOMIC DNA]</scope>
    <source>
        <strain evidence="3 4">JCM 14827</strain>
    </source>
</reference>